<dbReference type="Proteomes" id="UP001212997">
    <property type="component" value="Unassembled WGS sequence"/>
</dbReference>
<sequence>MSLVLAPIVELYRYVLAPIAPFTWFDIGISTLDVVAIIRLCIALRQLREYLHAQHVAKAKKQGITVAVEERSFVRDALTTLTVVYGGEAVAAPLLGVPPSFMLSGVVPVLYTVTQALVERLPWVPLPDLTNEFPLAIVDGITRAYLLCNLIPPSVVGHTSPLVSTSPWTLLLTSLITANGGFFLTGLVSLHQPYSLTLSTPPELLPYGWTTTDIWCAPLMTGFFALLTHAQPFWAELHAVIAGILGAPDTTKVAPLDPEVARAVCAVILTTMFTTRAVKNFGGSELPSEKMAKEAEDLKEKKEQ</sequence>
<comment type="caution">
    <text evidence="2">The sequence shown here is derived from an EMBL/GenBank/DDBJ whole genome shotgun (WGS) entry which is preliminary data.</text>
</comment>
<keyword evidence="1" id="KW-0812">Transmembrane</keyword>
<keyword evidence="3" id="KW-1185">Reference proteome</keyword>
<protein>
    <submittedName>
        <fullName evidence="2">Uncharacterized protein</fullName>
    </submittedName>
</protein>
<keyword evidence="1" id="KW-1133">Transmembrane helix</keyword>
<evidence type="ECO:0000256" key="1">
    <source>
        <dbReference type="SAM" id="Phobius"/>
    </source>
</evidence>
<feature type="transmembrane region" description="Helical" evidence="1">
    <location>
        <begin position="168"/>
        <end position="187"/>
    </location>
</feature>
<feature type="transmembrane region" description="Helical" evidence="1">
    <location>
        <begin position="207"/>
        <end position="227"/>
    </location>
</feature>
<evidence type="ECO:0000313" key="3">
    <source>
        <dbReference type="Proteomes" id="UP001212997"/>
    </source>
</evidence>
<keyword evidence="1" id="KW-0472">Membrane</keyword>
<organism evidence="2 3">
    <name type="scientific">Meripilus lineatus</name>
    <dbReference type="NCBI Taxonomy" id="2056292"/>
    <lineage>
        <taxon>Eukaryota</taxon>
        <taxon>Fungi</taxon>
        <taxon>Dikarya</taxon>
        <taxon>Basidiomycota</taxon>
        <taxon>Agaricomycotina</taxon>
        <taxon>Agaricomycetes</taxon>
        <taxon>Polyporales</taxon>
        <taxon>Meripilaceae</taxon>
        <taxon>Meripilus</taxon>
    </lineage>
</organism>
<reference evidence="2" key="1">
    <citation type="submission" date="2022-07" db="EMBL/GenBank/DDBJ databases">
        <title>Genome Sequence of Physisporinus lineatus.</title>
        <authorList>
            <person name="Buettner E."/>
        </authorList>
    </citation>
    <scope>NUCLEOTIDE SEQUENCE</scope>
    <source>
        <strain evidence="2">VT162</strain>
    </source>
</reference>
<name>A0AAD5UX77_9APHY</name>
<proteinExistence type="predicted"/>
<evidence type="ECO:0000313" key="2">
    <source>
        <dbReference type="EMBL" id="KAJ3479018.1"/>
    </source>
</evidence>
<dbReference type="EMBL" id="JANAWD010000468">
    <property type="protein sequence ID" value="KAJ3479018.1"/>
    <property type="molecule type" value="Genomic_DNA"/>
</dbReference>
<gene>
    <name evidence="2" type="ORF">NLI96_g9355</name>
</gene>
<accession>A0AAD5UX77</accession>
<dbReference type="AlphaFoldDB" id="A0AAD5UX77"/>
<feature type="transmembrane region" description="Helical" evidence="1">
    <location>
        <begin position="22"/>
        <end position="42"/>
    </location>
</feature>